<feature type="domain" description="Dehydrogenase E1 component" evidence="5">
    <location>
        <begin position="14"/>
        <end position="311"/>
    </location>
</feature>
<dbReference type="PANTHER" id="PTHR11516">
    <property type="entry name" value="PYRUVATE DEHYDROGENASE E1 COMPONENT, ALPHA SUBUNIT BACTERIAL AND ORGANELLAR"/>
    <property type="match status" value="1"/>
</dbReference>
<reference evidence="6 7" key="1">
    <citation type="journal article" date="2016" name="Nat. Commun.">
        <title>Thousands of microbial genomes shed light on interconnected biogeochemical processes in an aquifer system.</title>
        <authorList>
            <person name="Anantharaman K."/>
            <person name="Brown C.T."/>
            <person name="Hug L.A."/>
            <person name="Sharon I."/>
            <person name="Castelle C.J."/>
            <person name="Probst A.J."/>
            <person name="Thomas B.C."/>
            <person name="Singh A."/>
            <person name="Wilkins M.J."/>
            <person name="Karaoz U."/>
            <person name="Brodie E.L."/>
            <person name="Williams K.H."/>
            <person name="Hubbard S.S."/>
            <person name="Banfield J.F."/>
        </authorList>
    </citation>
    <scope>NUCLEOTIDE SEQUENCE [LARGE SCALE GENOMIC DNA]</scope>
    <source>
        <strain evidence="7">RIFCSPLOWO2_12_FULL_64_10</strain>
    </source>
</reference>
<keyword evidence="2" id="KW-0560">Oxidoreductase</keyword>
<dbReference type="AlphaFoldDB" id="A0A1F6C9B3"/>
<feature type="region of interest" description="Disordered" evidence="4">
    <location>
        <begin position="299"/>
        <end position="320"/>
    </location>
</feature>
<evidence type="ECO:0000256" key="2">
    <source>
        <dbReference type="ARBA" id="ARBA00023002"/>
    </source>
</evidence>
<dbReference type="InterPro" id="IPR001017">
    <property type="entry name" value="DH_E1"/>
</dbReference>
<dbReference type="InterPro" id="IPR029061">
    <property type="entry name" value="THDP-binding"/>
</dbReference>
<dbReference type="CDD" id="cd02000">
    <property type="entry name" value="TPP_E1_PDC_ADC_BCADC"/>
    <property type="match status" value="1"/>
</dbReference>
<dbReference type="GO" id="GO:0004739">
    <property type="term" value="F:pyruvate dehydrogenase (acetyl-transferring) activity"/>
    <property type="evidence" value="ECO:0007669"/>
    <property type="project" value="TreeGrafter"/>
</dbReference>
<protein>
    <submittedName>
        <fullName evidence="6">Pyruvate dehydrogenase (Acetyl-transferring) E1 component subunit alpha</fullName>
    </submittedName>
</protein>
<evidence type="ECO:0000259" key="5">
    <source>
        <dbReference type="Pfam" id="PF00676"/>
    </source>
</evidence>
<dbReference type="Pfam" id="PF00676">
    <property type="entry name" value="E1_dh"/>
    <property type="match status" value="1"/>
</dbReference>
<proteinExistence type="predicted"/>
<comment type="caution">
    <text evidence="6">The sequence shown here is derived from an EMBL/GenBank/DDBJ whole genome shotgun (WGS) entry which is preliminary data.</text>
</comment>
<dbReference type="InterPro" id="IPR050642">
    <property type="entry name" value="PDH_E1_Alpha_Subunit"/>
</dbReference>
<evidence type="ECO:0000256" key="1">
    <source>
        <dbReference type="ARBA" id="ARBA00001964"/>
    </source>
</evidence>
<evidence type="ECO:0000256" key="4">
    <source>
        <dbReference type="SAM" id="MobiDB-lite"/>
    </source>
</evidence>
<comment type="cofactor">
    <cofactor evidence="1">
        <name>thiamine diphosphate</name>
        <dbReference type="ChEBI" id="CHEBI:58937"/>
    </cofactor>
</comment>
<dbReference type="Gene3D" id="3.40.50.970">
    <property type="match status" value="1"/>
</dbReference>
<dbReference type="EMBL" id="MFKF01000366">
    <property type="protein sequence ID" value="OGG45764.1"/>
    <property type="molecule type" value="Genomic_DNA"/>
</dbReference>
<dbReference type="GO" id="GO:0006086">
    <property type="term" value="P:pyruvate decarboxylation to acetyl-CoA"/>
    <property type="evidence" value="ECO:0007669"/>
    <property type="project" value="TreeGrafter"/>
</dbReference>
<evidence type="ECO:0000313" key="7">
    <source>
        <dbReference type="Proteomes" id="UP000178606"/>
    </source>
</evidence>
<keyword evidence="3" id="KW-0786">Thiamine pyrophosphate</keyword>
<organism evidence="6 7">
    <name type="scientific">Handelsmanbacteria sp. (strain RIFCSPLOWO2_12_FULL_64_10)</name>
    <dbReference type="NCBI Taxonomy" id="1817868"/>
    <lineage>
        <taxon>Bacteria</taxon>
        <taxon>Candidatus Handelsmaniibacteriota</taxon>
    </lineage>
</organism>
<feature type="compositionally biased region" description="Basic and acidic residues" evidence="4">
    <location>
        <begin position="310"/>
        <end position="320"/>
    </location>
</feature>
<accession>A0A1F6C9B3</accession>
<dbReference type="Proteomes" id="UP000178606">
    <property type="component" value="Unassembled WGS sequence"/>
</dbReference>
<evidence type="ECO:0000313" key="6">
    <source>
        <dbReference type="EMBL" id="OGG45764.1"/>
    </source>
</evidence>
<gene>
    <name evidence="6" type="ORF">A3F84_12240</name>
</gene>
<keyword evidence="6" id="KW-0670">Pyruvate</keyword>
<evidence type="ECO:0000256" key="3">
    <source>
        <dbReference type="ARBA" id="ARBA00023052"/>
    </source>
</evidence>
<sequence>MAVDKQLTLKMYRDMLRIRRFEEQIWNVYTLGLMHGLAHLYIGEEAVAVGVCSALRDDDYITSTHRGHGHCIAKGGKLDRMMAEVMGKVTGYCRGKGGSMHIADMSLGILGANGIVGGGFGIATGAALSAKYRKTDQVVACFFGDGGANQGIFFEVMNYAAIWGLPVIYVCENNQYGEYTAVNKVTAGKHIADRATPFGIPGRIVDGNDVIAVYGATAEAVKRARAGEGPSLIECETYRYRGHHVNDPGLAYRSKEEVEAWMKRDPIERLKGRMLAEGQAREADLSGIDEEVQKEVADAVESAKASPYPDVKEVSEHVFA</sequence>
<dbReference type="PANTHER" id="PTHR11516:SF60">
    <property type="entry name" value="PYRUVATE DEHYDROGENASE E1 COMPONENT SUBUNIT ALPHA"/>
    <property type="match status" value="1"/>
</dbReference>
<name>A0A1F6C9B3_HANXR</name>
<dbReference type="SUPFAM" id="SSF52518">
    <property type="entry name" value="Thiamin diphosphate-binding fold (THDP-binding)"/>
    <property type="match status" value="1"/>
</dbReference>